<accession>A0A0P9GUJ7</accession>
<proteinExistence type="predicted"/>
<dbReference type="InterPro" id="IPR017853">
    <property type="entry name" value="GH"/>
</dbReference>
<dbReference type="Gene3D" id="3.10.50.10">
    <property type="match status" value="1"/>
</dbReference>
<comment type="caution">
    <text evidence="2">The sequence shown here is derived from an EMBL/GenBank/DDBJ whole genome shotgun (WGS) entry which is preliminary data.</text>
</comment>
<dbReference type="Pfam" id="PF00704">
    <property type="entry name" value="Glyco_hydro_18"/>
    <property type="match status" value="1"/>
</dbReference>
<reference evidence="2 3" key="1">
    <citation type="submission" date="2015-09" db="EMBL/GenBank/DDBJ databases">
        <title>Draft genome sequence of Alicyclobacillus ferrooxydans DSM 22381.</title>
        <authorList>
            <person name="Hemp J."/>
        </authorList>
    </citation>
    <scope>NUCLEOTIDE SEQUENCE [LARGE SCALE GENOMIC DNA]</scope>
    <source>
        <strain evidence="2 3">TC-34</strain>
    </source>
</reference>
<dbReference type="PATRIC" id="fig|471514.4.peg.3132"/>
<dbReference type="GO" id="GO:0016787">
    <property type="term" value="F:hydrolase activity"/>
    <property type="evidence" value="ECO:0007669"/>
    <property type="project" value="UniProtKB-KW"/>
</dbReference>
<name>A0A0P9GUJ7_9BACL</name>
<evidence type="ECO:0000313" key="3">
    <source>
        <dbReference type="Proteomes" id="UP000050482"/>
    </source>
</evidence>
<dbReference type="InterPro" id="IPR001223">
    <property type="entry name" value="Glyco_hydro18_cat"/>
</dbReference>
<dbReference type="Gene3D" id="3.20.20.80">
    <property type="entry name" value="Glycosidases"/>
    <property type="match status" value="1"/>
</dbReference>
<keyword evidence="2" id="KW-0378">Hydrolase</keyword>
<dbReference type="PROSITE" id="PS51910">
    <property type="entry name" value="GH18_2"/>
    <property type="match status" value="1"/>
</dbReference>
<protein>
    <submittedName>
        <fullName evidence="2">Glycoside hydrolase</fullName>
    </submittedName>
</protein>
<dbReference type="GO" id="GO:0012505">
    <property type="term" value="C:endomembrane system"/>
    <property type="evidence" value="ECO:0007669"/>
    <property type="project" value="TreeGrafter"/>
</dbReference>
<dbReference type="OrthoDB" id="9769314at2"/>
<dbReference type="Proteomes" id="UP000050482">
    <property type="component" value="Unassembled WGS sequence"/>
</dbReference>
<dbReference type="PANTHER" id="PTHR46066:SF2">
    <property type="entry name" value="CHITINASE DOMAIN-CONTAINING PROTEIN 1"/>
    <property type="match status" value="1"/>
</dbReference>
<dbReference type="EMBL" id="LJCO01000019">
    <property type="protein sequence ID" value="KPV44940.1"/>
    <property type="molecule type" value="Genomic_DNA"/>
</dbReference>
<sequence length="142" mass="16056">MATTGPPMAIAPYDQVRAVLKYATSVIAPSKILMGMSLYGYDWEIPWQKGRLASGVSNNSAQNLAQQEQKPIEWDAESASPYFRYQGAQGEREVWFDDALSAATKMNLVYEFGLRGISYWVLGNSFPQNWHLIREAFEVKKL</sequence>
<keyword evidence="3" id="KW-1185">Reference proteome</keyword>
<dbReference type="GO" id="GO:0070492">
    <property type="term" value="F:oligosaccharide binding"/>
    <property type="evidence" value="ECO:0007669"/>
    <property type="project" value="TreeGrafter"/>
</dbReference>
<dbReference type="AlphaFoldDB" id="A0A0P9GUJ7"/>
<feature type="domain" description="GH18" evidence="1">
    <location>
        <begin position="1"/>
        <end position="142"/>
    </location>
</feature>
<organism evidence="2 3">
    <name type="scientific">Alicyclobacillus ferrooxydans</name>
    <dbReference type="NCBI Taxonomy" id="471514"/>
    <lineage>
        <taxon>Bacteria</taxon>
        <taxon>Bacillati</taxon>
        <taxon>Bacillota</taxon>
        <taxon>Bacilli</taxon>
        <taxon>Bacillales</taxon>
        <taxon>Alicyclobacillaceae</taxon>
        <taxon>Alicyclobacillus</taxon>
    </lineage>
</organism>
<dbReference type="STRING" id="471514.AN477_04875"/>
<evidence type="ECO:0000313" key="2">
    <source>
        <dbReference type="EMBL" id="KPV44940.1"/>
    </source>
</evidence>
<gene>
    <name evidence="2" type="ORF">AN477_04875</name>
</gene>
<dbReference type="SUPFAM" id="SSF51445">
    <property type="entry name" value="(Trans)glycosidases"/>
    <property type="match status" value="1"/>
</dbReference>
<dbReference type="GO" id="GO:0005975">
    <property type="term" value="P:carbohydrate metabolic process"/>
    <property type="evidence" value="ECO:0007669"/>
    <property type="project" value="InterPro"/>
</dbReference>
<dbReference type="PANTHER" id="PTHR46066">
    <property type="entry name" value="CHITINASE DOMAIN-CONTAINING PROTEIN 1 FAMILY MEMBER"/>
    <property type="match status" value="1"/>
</dbReference>
<evidence type="ECO:0000259" key="1">
    <source>
        <dbReference type="PROSITE" id="PS51910"/>
    </source>
</evidence>
<dbReference type="InterPro" id="IPR029070">
    <property type="entry name" value="Chitinase_insertion_sf"/>
</dbReference>